<dbReference type="EMBL" id="RBIL01000001">
    <property type="protein sequence ID" value="RKQ90534.1"/>
    <property type="molecule type" value="Genomic_DNA"/>
</dbReference>
<comment type="caution">
    <text evidence="1">The sequence shown here is derived from an EMBL/GenBank/DDBJ whole genome shotgun (WGS) entry which is preliminary data.</text>
</comment>
<dbReference type="RefSeq" id="WP_147447561.1">
    <property type="nucleotide sequence ID" value="NZ_RBIL01000001.1"/>
</dbReference>
<evidence type="ECO:0000313" key="1">
    <source>
        <dbReference type="EMBL" id="RKQ90534.1"/>
    </source>
</evidence>
<sequence>MARALTGPRMQARLISTLGSRPGTWTNPQLCKALGLDTVAELAQLADATRAVCQEHGRPYPSNVWGIGYQISDTLAAQEALADEEETV</sequence>
<dbReference type="Proteomes" id="UP000278962">
    <property type="component" value="Unassembled WGS sequence"/>
</dbReference>
<accession>A0A660LBX4</accession>
<organism evidence="1 2">
    <name type="scientific">Solirubrobacter pauli</name>
    <dbReference type="NCBI Taxonomy" id="166793"/>
    <lineage>
        <taxon>Bacteria</taxon>
        <taxon>Bacillati</taxon>
        <taxon>Actinomycetota</taxon>
        <taxon>Thermoleophilia</taxon>
        <taxon>Solirubrobacterales</taxon>
        <taxon>Solirubrobacteraceae</taxon>
        <taxon>Solirubrobacter</taxon>
    </lineage>
</organism>
<dbReference type="OrthoDB" id="3218228at2"/>
<proteinExistence type="predicted"/>
<evidence type="ECO:0000313" key="2">
    <source>
        <dbReference type="Proteomes" id="UP000278962"/>
    </source>
</evidence>
<keyword evidence="2" id="KW-1185">Reference proteome</keyword>
<dbReference type="AlphaFoldDB" id="A0A660LBX4"/>
<protein>
    <submittedName>
        <fullName evidence="1">Uncharacterized protein</fullName>
    </submittedName>
</protein>
<gene>
    <name evidence="1" type="ORF">C8N24_0339</name>
</gene>
<name>A0A660LBX4_9ACTN</name>
<reference evidence="1 2" key="1">
    <citation type="submission" date="2018-10" db="EMBL/GenBank/DDBJ databases">
        <title>Genomic Encyclopedia of Archaeal and Bacterial Type Strains, Phase II (KMG-II): from individual species to whole genera.</title>
        <authorList>
            <person name="Goeker M."/>
        </authorList>
    </citation>
    <scope>NUCLEOTIDE SEQUENCE [LARGE SCALE GENOMIC DNA]</scope>
    <source>
        <strain evidence="1 2">DSM 14954</strain>
    </source>
</reference>